<dbReference type="EC" id="3.6.4.13" evidence="4"/>
<dbReference type="InterPro" id="IPR011709">
    <property type="entry name" value="DEAD-box_helicase_OB_fold"/>
</dbReference>
<protein>
    <recommendedName>
        <fullName evidence="4">RNA helicase</fullName>
        <ecNumber evidence="4">3.6.4.13</ecNumber>
    </recommendedName>
</protein>
<keyword evidence="12" id="KW-0539">Nucleus</keyword>
<sequence length="1261" mass="139815">MSRDVKEFLYAWLGKNKYGNPTYDTKSETRSGRQRFKCELRITGFGYTAFGNSTNKKDAATNAAQDFCQYLVREGKMQQSDIPTLTSSSLEASSTWQDSETATMFCGGEDGNSFQESQQPIPQKRFPWSNNAYQRNEGTHEQYITQKAEEIAASETVDLKSEIHGGWTMENSKKALNEFLQKMRLPQVNYGTKIRESNTVKTMETTAQIFVPQINKNLVGKGTGSNKKVSEAACAMNIVRQMFHLNIMQSYSGPIKKSKVSTLPEIAISIPEDLSTRVTEYVRSCGLELPEINETSATPEAPTSLLTDVKLAQFPVSEICSASNISWAPPLQNWNPWRASNIDEEPLAFMSMEQISQRIMEKEDFKRGEALDKITAQRGELPVAQYRENIVQTVAENRVTLIKGETGCGKSTQVAQFLLESFLENSNGASFNAVVSQPRRISAISLAERVANERGEEVGETCGYNVRFDSATPRPYGSIMFCTVGVLLRMMENGLRGISHVIIDEIHERDVDTDFVLIVLREMISTYRDLRVVLMSATIDTDLFTNFFSSIPDVGPTPVITMHGRTFPVQSFYLEDILHNLQHMPEEPDQKKRKKGGPPPPDDDEGDEEVDDKGRNMNILTDPSINESLKTAMSRISEKDIPFGVIEAILNDIASRGVDGAVLVFLPGWAEIMTLCNRLLEHQEFGQANKYEILPLHSQLTSQEQRKVFNHYPGKRKIIVSTNIAETSITIDDVVYVIDSCKAKERMYTSNNNMVHFATVWASKTNVIQRRGRAGRVRAGYAFHLCSKMRFEALDDHGTAEMLRIPLHQIALTIKLLRLGSVGEFLGKALQPPPYDMVVESEAVLQAMGALDRNLELTSLGKMLARMPIEPVIAKVLILGTALGAGSVMCDVASAMSFPTPFVPREKHHSRLSGTQRKFAGNKFSDHVAIVSVIQGYREAVQMGASAAEREFCERYSLSNPVLKMTDGARRQLIDVLRNQCSFPEDILFDISVNVNGPDRELNLMRSLLVMALYPNVAYYVGKRKVLTIEQSSALINKYSMLVPMNNRQEMDFPSPLLVFTEKVRTRCISCKQMSVISAIQLLVFGSRKVECVGEGLVRIDETITIRMNVSTAAALIGLRPCIEALLVKSCENPESLAGLNPSDAELRQLLRDISSEEFMSEAGPIKDSLLTDNALIQKGPAPNRLEYADWGPSNNNSSFQNQDFPPGYGASGDWNAGRGNYGNVGSGYRGAGGGGGYRGGRGGRGGGRGGGGRGWNASNW</sequence>
<feature type="domain" description="Helicase ATP-binding" evidence="17">
    <location>
        <begin position="391"/>
        <end position="557"/>
    </location>
</feature>
<evidence type="ECO:0000256" key="2">
    <source>
        <dbReference type="ARBA" id="ARBA00004496"/>
    </source>
</evidence>
<dbReference type="WormBase" id="T07D4.3b">
    <property type="protein sequence ID" value="CE52964"/>
    <property type="gene ID" value="WBGene00004355"/>
    <property type="gene designation" value="rha-1"/>
</dbReference>
<feature type="region of interest" description="Disordered" evidence="15">
    <location>
        <begin position="1235"/>
        <end position="1261"/>
    </location>
</feature>
<dbReference type="Proteomes" id="UP000001940">
    <property type="component" value="Chromosome II"/>
</dbReference>
<reference evidence="19 20" key="1">
    <citation type="journal article" date="1998" name="Science">
        <title>Genome sequence of the nematode C. elegans: a platform for investigating biology.</title>
        <authorList>
            <consortium name="The C. elegans sequencing consortium"/>
            <person name="Sulson J.E."/>
            <person name="Waterston R."/>
        </authorList>
    </citation>
    <scope>NUCLEOTIDE SEQUENCE [LARGE SCALE GENOMIC DNA]</scope>
    <source>
        <strain evidence="19 20">Bristol N2</strain>
    </source>
</reference>
<keyword evidence="11 14" id="KW-0694">RNA-binding</keyword>
<dbReference type="SMART" id="SM00358">
    <property type="entry name" value="DSRM"/>
    <property type="match status" value="2"/>
</dbReference>
<keyword evidence="8" id="KW-0378">Hydrolase</keyword>
<evidence type="ECO:0000259" key="18">
    <source>
        <dbReference type="PROSITE" id="PS51194"/>
    </source>
</evidence>
<dbReference type="CDD" id="cd19854">
    <property type="entry name" value="DSRM_DHX9_rpt1"/>
    <property type="match status" value="1"/>
</dbReference>
<keyword evidence="5" id="KW-0963">Cytoplasm</keyword>
<dbReference type="AlphaFoldDB" id="A0A486WUJ5"/>
<evidence type="ECO:0000259" key="16">
    <source>
        <dbReference type="PROSITE" id="PS50137"/>
    </source>
</evidence>
<dbReference type="InterPro" id="IPR001650">
    <property type="entry name" value="Helicase_C-like"/>
</dbReference>
<dbReference type="SMART" id="SM00490">
    <property type="entry name" value="HELICc"/>
    <property type="match status" value="1"/>
</dbReference>
<gene>
    <name evidence="19 21" type="primary">rha-1</name>
    <name evidence="19" type="ORF">CELE_T07D4.3</name>
    <name evidence="21" type="ORF">T07D4.3</name>
</gene>
<evidence type="ECO:0000256" key="11">
    <source>
        <dbReference type="ARBA" id="ARBA00022884"/>
    </source>
</evidence>
<dbReference type="InterPro" id="IPR011545">
    <property type="entry name" value="DEAD/DEAH_box_helicase_dom"/>
</dbReference>
<accession>A0A486WUJ5</accession>
<evidence type="ECO:0000256" key="5">
    <source>
        <dbReference type="ARBA" id="ARBA00022490"/>
    </source>
</evidence>
<evidence type="ECO:0000256" key="4">
    <source>
        <dbReference type="ARBA" id="ARBA00012552"/>
    </source>
</evidence>
<dbReference type="Gene3D" id="3.30.160.20">
    <property type="match status" value="2"/>
</dbReference>
<feature type="compositionally biased region" description="Acidic residues" evidence="15">
    <location>
        <begin position="601"/>
        <end position="611"/>
    </location>
</feature>
<dbReference type="SMART" id="SM00487">
    <property type="entry name" value="DEXDc"/>
    <property type="match status" value="1"/>
</dbReference>
<dbReference type="Gene3D" id="3.40.50.300">
    <property type="entry name" value="P-loop containing nucleotide triphosphate hydrolases"/>
    <property type="match status" value="2"/>
</dbReference>
<dbReference type="ExpressionAtlas" id="A0A486WUJ5">
    <property type="expression patterns" value="baseline and differential"/>
</dbReference>
<dbReference type="FunFam" id="3.30.160.20:FF:000028">
    <property type="entry name" value="ATP-dependent RNA helicase A"/>
    <property type="match status" value="1"/>
</dbReference>
<keyword evidence="7" id="KW-0547">Nucleotide-binding</keyword>
<comment type="catalytic activity">
    <reaction evidence="13">
        <text>ATP + H2O = ADP + phosphate + H(+)</text>
        <dbReference type="Rhea" id="RHEA:13065"/>
        <dbReference type="ChEBI" id="CHEBI:15377"/>
        <dbReference type="ChEBI" id="CHEBI:15378"/>
        <dbReference type="ChEBI" id="CHEBI:30616"/>
        <dbReference type="ChEBI" id="CHEBI:43474"/>
        <dbReference type="ChEBI" id="CHEBI:456216"/>
        <dbReference type="EC" id="3.6.4.13"/>
    </reaction>
</comment>
<dbReference type="InterPro" id="IPR027417">
    <property type="entry name" value="P-loop_NTPase"/>
</dbReference>
<dbReference type="Pfam" id="PF00271">
    <property type="entry name" value="Helicase_C"/>
    <property type="match status" value="1"/>
</dbReference>
<proteinExistence type="evidence at protein level"/>
<feature type="domain" description="DRBM" evidence="16">
    <location>
        <begin position="4"/>
        <end position="73"/>
    </location>
</feature>
<dbReference type="OrthoDB" id="5600252at2759"/>
<organism evidence="19 20">
    <name type="scientific">Caenorhabditis elegans</name>
    <dbReference type="NCBI Taxonomy" id="6239"/>
    <lineage>
        <taxon>Eukaryota</taxon>
        <taxon>Metazoa</taxon>
        <taxon>Ecdysozoa</taxon>
        <taxon>Nematoda</taxon>
        <taxon>Chromadorea</taxon>
        <taxon>Rhabditida</taxon>
        <taxon>Rhabditina</taxon>
        <taxon>Rhabditomorpha</taxon>
        <taxon>Rhabditoidea</taxon>
        <taxon>Rhabditidae</taxon>
        <taxon>Peloderinae</taxon>
        <taxon>Caenorhabditis</taxon>
    </lineage>
</organism>
<evidence type="ECO:0000313" key="19">
    <source>
        <dbReference type="EMBL" id="VGM69492.1"/>
    </source>
</evidence>
<dbReference type="CDD" id="cd19855">
    <property type="entry name" value="DSRM_DHX9_rpt2"/>
    <property type="match status" value="1"/>
</dbReference>
<dbReference type="InterPro" id="IPR002464">
    <property type="entry name" value="DNA/RNA_helicase_DEAH_CS"/>
</dbReference>
<comment type="subcellular location">
    <subcellularLocation>
        <location evidence="2">Cytoplasm</location>
    </subcellularLocation>
    <subcellularLocation>
        <location evidence="1">Nucleus</location>
    </subcellularLocation>
</comment>
<evidence type="ECO:0000256" key="6">
    <source>
        <dbReference type="ARBA" id="ARBA00022737"/>
    </source>
</evidence>
<dbReference type="SMR" id="A0A486WUJ5"/>
<evidence type="ECO:0000256" key="15">
    <source>
        <dbReference type="SAM" id="MobiDB-lite"/>
    </source>
</evidence>
<dbReference type="CDD" id="cd18791">
    <property type="entry name" value="SF2_C_RHA"/>
    <property type="match status" value="1"/>
</dbReference>
<evidence type="ECO:0000256" key="7">
    <source>
        <dbReference type="ARBA" id="ARBA00022741"/>
    </source>
</evidence>
<dbReference type="InterPro" id="IPR044445">
    <property type="entry name" value="DHX9_DSRM_1"/>
</dbReference>
<dbReference type="GeneID" id="174417"/>
<evidence type="ECO:0000313" key="20">
    <source>
        <dbReference type="Proteomes" id="UP000001940"/>
    </source>
</evidence>
<dbReference type="GO" id="GO:0016787">
    <property type="term" value="F:hydrolase activity"/>
    <property type="evidence" value="ECO:0007669"/>
    <property type="project" value="UniProtKB-KW"/>
</dbReference>
<feature type="domain" description="DRBM" evidence="16">
    <location>
        <begin position="171"/>
        <end position="244"/>
    </location>
</feature>
<dbReference type="CTD" id="174417"/>
<evidence type="ECO:0000256" key="10">
    <source>
        <dbReference type="ARBA" id="ARBA00022840"/>
    </source>
</evidence>
<dbReference type="PANTHER" id="PTHR18934">
    <property type="entry name" value="ATP-DEPENDENT RNA HELICASE"/>
    <property type="match status" value="1"/>
</dbReference>
<feature type="compositionally biased region" description="Gly residues" evidence="15">
    <location>
        <begin position="1235"/>
        <end position="1255"/>
    </location>
</feature>
<evidence type="ECO:0000256" key="3">
    <source>
        <dbReference type="ARBA" id="ARBA00008792"/>
    </source>
</evidence>
<dbReference type="GO" id="GO:0005634">
    <property type="term" value="C:nucleus"/>
    <property type="evidence" value="ECO:0007669"/>
    <property type="project" value="UniProtKB-SubCell"/>
</dbReference>
<dbReference type="InterPro" id="IPR048333">
    <property type="entry name" value="HA2_WH"/>
</dbReference>
<feature type="region of interest" description="Disordered" evidence="15">
    <location>
        <begin position="584"/>
        <end position="621"/>
    </location>
</feature>
<dbReference type="Pfam" id="PF07717">
    <property type="entry name" value="OB_NTP_bind"/>
    <property type="match status" value="1"/>
</dbReference>
<evidence type="ECO:0000256" key="13">
    <source>
        <dbReference type="ARBA" id="ARBA00047984"/>
    </source>
</evidence>
<dbReference type="InterPro" id="IPR014001">
    <property type="entry name" value="Helicase_ATP-bd"/>
</dbReference>
<evidence type="ECO:0000256" key="1">
    <source>
        <dbReference type="ARBA" id="ARBA00004123"/>
    </source>
</evidence>
<dbReference type="Pfam" id="PF00270">
    <property type="entry name" value="DEAD"/>
    <property type="match status" value="1"/>
</dbReference>
<dbReference type="GO" id="GO:0003724">
    <property type="term" value="F:RNA helicase activity"/>
    <property type="evidence" value="ECO:0007669"/>
    <property type="project" value="UniProtKB-EC"/>
</dbReference>
<dbReference type="GO" id="GO:0005737">
    <property type="term" value="C:cytoplasm"/>
    <property type="evidence" value="ECO:0007669"/>
    <property type="project" value="UniProtKB-SubCell"/>
</dbReference>
<dbReference type="FunFam" id="3.40.50.300:FF:000375">
    <property type="entry name" value="Putative ATP-dependent RNA helicase DHX30"/>
    <property type="match status" value="1"/>
</dbReference>
<evidence type="ECO:0000256" key="8">
    <source>
        <dbReference type="ARBA" id="ARBA00022801"/>
    </source>
</evidence>
<dbReference type="AGR" id="WB:WBGene00004355"/>
<dbReference type="GO" id="GO:0040029">
    <property type="term" value="P:epigenetic regulation of gene expression"/>
    <property type="evidence" value="ECO:0007669"/>
    <property type="project" value="UniProtKB-ARBA"/>
</dbReference>
<comment type="similarity">
    <text evidence="3">Belongs to the DEAD box helicase family. DEAH subfamily.</text>
</comment>
<dbReference type="InterPro" id="IPR044446">
    <property type="entry name" value="DHX9_DSRM_2"/>
</dbReference>
<dbReference type="InterPro" id="IPR007502">
    <property type="entry name" value="Helicase-assoc_dom"/>
</dbReference>
<dbReference type="Pfam" id="PF04408">
    <property type="entry name" value="WHD_HA2"/>
    <property type="match status" value="1"/>
</dbReference>
<evidence type="ECO:0000256" key="9">
    <source>
        <dbReference type="ARBA" id="ARBA00022806"/>
    </source>
</evidence>
<dbReference type="SMART" id="SM00847">
    <property type="entry name" value="HA2"/>
    <property type="match status" value="1"/>
</dbReference>
<dbReference type="PROSITE" id="PS51194">
    <property type="entry name" value="HELICASE_CTER"/>
    <property type="match status" value="1"/>
</dbReference>
<dbReference type="PROSITE" id="PS00690">
    <property type="entry name" value="DEAH_ATP_HELICASE"/>
    <property type="match status" value="1"/>
</dbReference>
<dbReference type="Pfam" id="PF00035">
    <property type="entry name" value="dsrm"/>
    <property type="match status" value="2"/>
</dbReference>
<dbReference type="Gene3D" id="1.20.120.1080">
    <property type="match status" value="1"/>
</dbReference>
<dbReference type="EMBL" id="BX284602">
    <property type="protein sequence ID" value="VGM69492.1"/>
    <property type="molecule type" value="Genomic_DNA"/>
</dbReference>
<evidence type="ECO:0000259" key="17">
    <source>
        <dbReference type="PROSITE" id="PS51192"/>
    </source>
</evidence>
<feature type="domain" description="Helicase C-terminal" evidence="18">
    <location>
        <begin position="645"/>
        <end position="818"/>
    </location>
</feature>
<dbReference type="PROSITE" id="PS51192">
    <property type="entry name" value="HELICASE_ATP_BIND_1"/>
    <property type="match status" value="1"/>
</dbReference>
<dbReference type="GO" id="GO:0003725">
    <property type="term" value="F:double-stranded RNA binding"/>
    <property type="evidence" value="ECO:0007669"/>
    <property type="project" value="InterPro"/>
</dbReference>
<keyword evidence="22" id="KW-1267">Proteomics identification</keyword>
<evidence type="ECO:0000256" key="12">
    <source>
        <dbReference type="ARBA" id="ARBA00023242"/>
    </source>
</evidence>
<dbReference type="GO" id="GO:0005524">
    <property type="term" value="F:ATP binding"/>
    <property type="evidence" value="ECO:0007669"/>
    <property type="project" value="UniProtKB-KW"/>
</dbReference>
<evidence type="ECO:0000313" key="21">
    <source>
        <dbReference type="WormBase" id="T07D4.3b"/>
    </source>
</evidence>
<evidence type="ECO:0007829" key="22">
    <source>
        <dbReference type="PeptideAtlas" id="A0A486WUJ5"/>
    </source>
</evidence>
<keyword evidence="20" id="KW-1185">Reference proteome</keyword>
<dbReference type="PANTHER" id="PTHR18934:SF119">
    <property type="entry name" value="ATP-DEPENDENT RNA HELICASE A"/>
    <property type="match status" value="1"/>
</dbReference>
<keyword evidence="9 19" id="KW-0347">Helicase</keyword>
<dbReference type="PROSITE" id="PS50137">
    <property type="entry name" value="DS_RBD"/>
    <property type="match status" value="2"/>
</dbReference>
<evidence type="ECO:0000256" key="14">
    <source>
        <dbReference type="PROSITE-ProRule" id="PRU00266"/>
    </source>
</evidence>
<dbReference type="RefSeq" id="NP_001360473.1">
    <property type="nucleotide sequence ID" value="NM_001373779.1"/>
</dbReference>
<dbReference type="InterPro" id="IPR014720">
    <property type="entry name" value="dsRBD_dom"/>
</dbReference>
<dbReference type="FunFam" id="3.30.160.20:FF:000026">
    <property type="entry name" value="ATP-dependent RNA helicase A"/>
    <property type="match status" value="1"/>
</dbReference>
<keyword evidence="6" id="KW-0677">Repeat</keyword>
<dbReference type="SUPFAM" id="SSF52540">
    <property type="entry name" value="P-loop containing nucleoside triphosphate hydrolases"/>
    <property type="match status" value="1"/>
</dbReference>
<dbReference type="SUPFAM" id="SSF54768">
    <property type="entry name" value="dsRNA-binding domain-like"/>
    <property type="match status" value="2"/>
</dbReference>
<name>A0A486WUJ5_CAEEL</name>
<keyword evidence="10" id="KW-0067">ATP-binding</keyword>